<dbReference type="OrthoDB" id="4966979at2"/>
<keyword evidence="1" id="KW-1133">Transmembrane helix</keyword>
<keyword evidence="1" id="KW-0472">Membrane</keyword>
<dbReference type="AlphaFoldDB" id="A0A318LC49"/>
<dbReference type="RefSeq" id="WP_110343964.1">
    <property type="nucleotide sequence ID" value="NZ_JBHVKT010000022.1"/>
</dbReference>
<name>A0A318LC49_9PSEU</name>
<accession>A0A318LC49</accession>
<reference evidence="4 5" key="1">
    <citation type="submission" date="2016-07" db="EMBL/GenBank/DDBJ databases">
        <title>Draft genome sequence of Prauserella sp. YIM 121212, isolated from alkaline soil.</title>
        <authorList>
            <person name="Ruckert C."/>
            <person name="Albersmeier A."/>
            <person name="Jiang C.-L."/>
            <person name="Jiang Y."/>
            <person name="Kalinowski J."/>
            <person name="Schneider O."/>
            <person name="Winkler A."/>
            <person name="Zotchev S.B."/>
        </authorList>
    </citation>
    <scope>NUCLEOTIDE SEQUENCE [LARGE SCALE GENOMIC DNA]</scope>
    <source>
        <strain evidence="4 5">YIM 121212</strain>
    </source>
</reference>
<feature type="transmembrane region" description="Helical" evidence="1">
    <location>
        <begin position="178"/>
        <end position="195"/>
    </location>
</feature>
<organism evidence="4 5">
    <name type="scientific">Prauserella flavalba</name>
    <dbReference type="NCBI Taxonomy" id="1477506"/>
    <lineage>
        <taxon>Bacteria</taxon>
        <taxon>Bacillati</taxon>
        <taxon>Actinomycetota</taxon>
        <taxon>Actinomycetes</taxon>
        <taxon>Pseudonocardiales</taxon>
        <taxon>Pseudonocardiaceae</taxon>
        <taxon>Prauserella</taxon>
    </lineage>
</organism>
<keyword evidence="1" id="KW-0812">Transmembrane</keyword>
<dbReference type="EMBL" id="MASU01000026">
    <property type="protein sequence ID" value="PXY17570.1"/>
    <property type="molecule type" value="Genomic_DNA"/>
</dbReference>
<proteinExistence type="predicted"/>
<dbReference type="Pfam" id="PF07786">
    <property type="entry name" value="HGSNAT_cat"/>
    <property type="match status" value="1"/>
</dbReference>
<feature type="domain" description="DUF418" evidence="2">
    <location>
        <begin position="244"/>
        <end position="345"/>
    </location>
</feature>
<dbReference type="PANTHER" id="PTHR30590">
    <property type="entry name" value="INNER MEMBRANE PROTEIN"/>
    <property type="match status" value="1"/>
</dbReference>
<feature type="transmembrane region" description="Helical" evidence="1">
    <location>
        <begin position="113"/>
        <end position="130"/>
    </location>
</feature>
<evidence type="ECO:0000313" key="5">
    <source>
        <dbReference type="Proteomes" id="UP000247892"/>
    </source>
</evidence>
<dbReference type="Proteomes" id="UP000247892">
    <property type="component" value="Unassembled WGS sequence"/>
</dbReference>
<evidence type="ECO:0000259" key="2">
    <source>
        <dbReference type="Pfam" id="PF04235"/>
    </source>
</evidence>
<dbReference type="InterPro" id="IPR052529">
    <property type="entry name" value="Bact_Transport_Assoc"/>
</dbReference>
<feature type="domain" description="Heparan-alpha-glucosaminide N-acetyltransferase catalytic" evidence="3">
    <location>
        <begin position="17"/>
        <end position="202"/>
    </location>
</feature>
<evidence type="ECO:0000256" key="1">
    <source>
        <dbReference type="SAM" id="Phobius"/>
    </source>
</evidence>
<evidence type="ECO:0000259" key="3">
    <source>
        <dbReference type="Pfam" id="PF07786"/>
    </source>
</evidence>
<protein>
    <recommendedName>
        <fullName evidence="6">Heparan-alpha-glucosaminide N-acetyltransferase catalytic domain-containing protein</fullName>
    </recommendedName>
</protein>
<dbReference type="Pfam" id="PF04235">
    <property type="entry name" value="DUF418"/>
    <property type="match status" value="1"/>
</dbReference>
<feature type="transmembrane region" description="Helical" evidence="1">
    <location>
        <begin position="284"/>
        <end position="305"/>
    </location>
</feature>
<dbReference type="InterPro" id="IPR007349">
    <property type="entry name" value="DUF418"/>
</dbReference>
<dbReference type="PANTHER" id="PTHR30590:SF3">
    <property type="entry name" value="HYPOTHETICAL MEMBRANE SPANNING PROTEIN"/>
    <property type="match status" value="1"/>
</dbReference>
<feature type="transmembrane region" description="Helical" evidence="1">
    <location>
        <begin position="60"/>
        <end position="78"/>
    </location>
</feature>
<feature type="transmembrane region" description="Helical" evidence="1">
    <location>
        <begin position="207"/>
        <end position="232"/>
    </location>
</feature>
<dbReference type="InterPro" id="IPR012429">
    <property type="entry name" value="HGSNAT_cat"/>
</dbReference>
<feature type="transmembrane region" description="Helical" evidence="1">
    <location>
        <begin position="252"/>
        <end position="272"/>
    </location>
</feature>
<evidence type="ECO:0000313" key="4">
    <source>
        <dbReference type="EMBL" id="PXY17570.1"/>
    </source>
</evidence>
<gene>
    <name evidence="4" type="ORF">BA062_37430</name>
</gene>
<evidence type="ECO:0008006" key="6">
    <source>
        <dbReference type="Google" id="ProtNLM"/>
    </source>
</evidence>
<comment type="caution">
    <text evidence="4">The sequence shown here is derived from an EMBL/GenBank/DDBJ whole genome shotgun (WGS) entry which is preliminary data.</text>
</comment>
<feature type="transmembrane region" description="Helical" evidence="1">
    <location>
        <begin position="137"/>
        <end position="158"/>
    </location>
</feature>
<sequence length="359" mass="37353">MDQHAGVAAPPAAARPRLVGVDVARGVAVIGMLVAHLGADKTDTTSASARWMWIFDGRSAVLFAVLAGVGLGLLTGNAPDHTRGTLRVQIALRAVLVCALGLVLMTAGSPVAVILPTYGMLFVLALPLLWSRTRTLWVGTAAALLFGTLVVASLRQVLTSQTGPTIDTYLVGELVTGYYPAVAYCGYLLAGLALSRLPLPRRDVQAGLVFAGCGMAALAYGSGAALASSAGADTRLWPGVLLAIRPHATSPFAMGGALGVAVAILGLCLLLARWHWGLITSYPLAAAGTMPLTAYSGQIVVIALLGPDSVQSPTSNWPLAALSTGTIAVSMMWHRRLGRGPLERLVNIRLHHPRSREPL</sequence>
<keyword evidence="5" id="KW-1185">Reference proteome</keyword>
<feature type="transmembrane region" description="Helical" evidence="1">
    <location>
        <begin position="90"/>
        <end position="107"/>
    </location>
</feature>